<dbReference type="InterPro" id="IPR025711">
    <property type="entry name" value="PepSY"/>
</dbReference>
<evidence type="ECO:0000259" key="3">
    <source>
        <dbReference type="Pfam" id="PF03413"/>
    </source>
</evidence>
<keyword evidence="2" id="KW-0732">Signal</keyword>
<feature type="compositionally biased region" description="Low complexity" evidence="1">
    <location>
        <begin position="120"/>
        <end position="144"/>
    </location>
</feature>
<gene>
    <name evidence="4" type="ORF">OG849_00405</name>
</gene>
<keyword evidence="5" id="KW-1185">Reference proteome</keyword>
<feature type="compositionally biased region" description="Polar residues" evidence="1">
    <location>
        <begin position="57"/>
        <end position="67"/>
    </location>
</feature>
<protein>
    <submittedName>
        <fullName evidence="4">Peptidase M4</fullName>
    </submittedName>
</protein>
<evidence type="ECO:0000256" key="1">
    <source>
        <dbReference type="SAM" id="MobiDB-lite"/>
    </source>
</evidence>
<name>A0ABZ1EP10_9ACTN</name>
<reference evidence="4 5" key="1">
    <citation type="submission" date="2022-10" db="EMBL/GenBank/DDBJ databases">
        <title>The complete genomes of actinobacterial strains from the NBC collection.</title>
        <authorList>
            <person name="Joergensen T.S."/>
            <person name="Alvarez Arevalo M."/>
            <person name="Sterndorff E.B."/>
            <person name="Faurdal D."/>
            <person name="Vuksanovic O."/>
            <person name="Mourched A.-S."/>
            <person name="Charusanti P."/>
            <person name="Shaw S."/>
            <person name="Blin K."/>
            <person name="Weber T."/>
        </authorList>
    </citation>
    <scope>NUCLEOTIDE SEQUENCE [LARGE SCALE GENOMIC DNA]</scope>
    <source>
        <strain evidence="4 5">NBC 01792</strain>
    </source>
</reference>
<feature type="domain" description="PepSY" evidence="3">
    <location>
        <begin position="211"/>
        <end position="265"/>
    </location>
</feature>
<dbReference type="Gene3D" id="3.10.450.40">
    <property type="match status" value="2"/>
</dbReference>
<organism evidence="4 5">
    <name type="scientific">Streptomyces cyaneofuscatus</name>
    <dbReference type="NCBI Taxonomy" id="66883"/>
    <lineage>
        <taxon>Bacteria</taxon>
        <taxon>Bacillati</taxon>
        <taxon>Actinomycetota</taxon>
        <taxon>Actinomycetes</taxon>
        <taxon>Kitasatosporales</taxon>
        <taxon>Streptomycetaceae</taxon>
        <taxon>Streptomyces</taxon>
    </lineage>
</organism>
<feature type="chain" id="PRO_5046920973" evidence="2">
    <location>
        <begin position="41"/>
        <end position="276"/>
    </location>
</feature>
<evidence type="ECO:0000313" key="5">
    <source>
        <dbReference type="Proteomes" id="UP001356428"/>
    </source>
</evidence>
<dbReference type="Proteomes" id="UP001356428">
    <property type="component" value="Chromosome"/>
</dbReference>
<feature type="compositionally biased region" description="Polar residues" evidence="1">
    <location>
        <begin position="203"/>
        <end position="213"/>
    </location>
</feature>
<feature type="compositionally biased region" description="Basic and acidic residues" evidence="1">
    <location>
        <begin position="191"/>
        <end position="202"/>
    </location>
</feature>
<feature type="signal peptide" evidence="2">
    <location>
        <begin position="1"/>
        <end position="40"/>
    </location>
</feature>
<sequence>MRLEPRRNNRLSLRSRNLRATGAAACLAAAALLLTSCGQSSDSATSAATEAAKVVPQKTTASPSATADLTEDQQERKSVLDATKVTFDDAATTAVGEVANSKLVDLDLEGVDDDDRDESPSPNATGSPTGSPSPTGTASPTGSPDATGSPSASPGADGPVWVAEVAEKDGTVHTVRINAVDGKVIEARVDADQDAEDKKQTADRLSQATQTPEQAAKVATEKKKGTVASVSLDEADGNDGNGVIWSVDVVGSDWKKTTFDVDAKNDTIVREETDND</sequence>
<evidence type="ECO:0000256" key="2">
    <source>
        <dbReference type="SAM" id="SignalP"/>
    </source>
</evidence>
<dbReference type="EMBL" id="CP109083">
    <property type="protein sequence ID" value="WSB05811.1"/>
    <property type="molecule type" value="Genomic_DNA"/>
</dbReference>
<feature type="region of interest" description="Disordered" evidence="1">
    <location>
        <begin position="39"/>
        <end position="77"/>
    </location>
</feature>
<dbReference type="RefSeq" id="WP_326707534.1">
    <property type="nucleotide sequence ID" value="NZ_CP109083.1"/>
</dbReference>
<dbReference type="Pfam" id="PF03413">
    <property type="entry name" value="PepSY"/>
    <property type="match status" value="1"/>
</dbReference>
<accession>A0ABZ1EP10</accession>
<feature type="region of interest" description="Disordered" evidence="1">
    <location>
        <begin position="191"/>
        <end position="225"/>
    </location>
</feature>
<feature type="region of interest" description="Disordered" evidence="1">
    <location>
        <begin position="110"/>
        <end position="162"/>
    </location>
</feature>
<evidence type="ECO:0000313" key="4">
    <source>
        <dbReference type="EMBL" id="WSB05811.1"/>
    </source>
</evidence>
<feature type="compositionally biased region" description="Low complexity" evidence="1">
    <location>
        <begin position="39"/>
        <end position="52"/>
    </location>
</feature>
<proteinExistence type="predicted"/>